<dbReference type="InterPro" id="IPR046977">
    <property type="entry name" value="RsmC/RlmG"/>
</dbReference>
<dbReference type="InterPro" id="IPR007848">
    <property type="entry name" value="Small_mtfrase_dom"/>
</dbReference>
<dbReference type="EMBL" id="JACHLY010000001">
    <property type="protein sequence ID" value="MBB5996331.1"/>
    <property type="molecule type" value="Genomic_DNA"/>
</dbReference>
<organism evidence="4 5">
    <name type="scientific">Streptomonospora salina</name>
    <dbReference type="NCBI Taxonomy" id="104205"/>
    <lineage>
        <taxon>Bacteria</taxon>
        <taxon>Bacillati</taxon>
        <taxon>Actinomycetota</taxon>
        <taxon>Actinomycetes</taxon>
        <taxon>Streptosporangiales</taxon>
        <taxon>Nocardiopsidaceae</taxon>
        <taxon>Streptomonospora</taxon>
    </lineage>
</organism>
<dbReference type="PANTHER" id="PTHR47816:SF4">
    <property type="entry name" value="RIBOSOMAL RNA SMALL SUBUNIT METHYLTRANSFERASE C"/>
    <property type="match status" value="1"/>
</dbReference>
<dbReference type="RefSeq" id="WP_312862276.1">
    <property type="nucleotide sequence ID" value="NZ_BAABKT010000036.1"/>
</dbReference>
<dbReference type="GO" id="GO:0052914">
    <property type="term" value="F:16S rRNA (guanine(1207)-N(2))-methyltransferase activity"/>
    <property type="evidence" value="ECO:0007669"/>
    <property type="project" value="UniProtKB-EC"/>
</dbReference>
<dbReference type="InterPro" id="IPR029063">
    <property type="entry name" value="SAM-dependent_MTases_sf"/>
</dbReference>
<sequence>MERRGQDGGPGGEHREGPRHYFDAAPAAASRPASVDLVLPDVHLRLGTDRGVFSADRVDLGTRVLLESVPAPPAGGRLLDLGCGYGPVALAMAARAPRASVLGVDVNARAVDLARRNAADNRLYNVDFHMVDANGSPAEDSDRSPDALSPEGPFDAVWSNPPIRIGKPALHALLRTWLGRLAPGGAAHLVVQRNLGADSLHRWLEQEAGLAADRAASRAGYRVLRVQAP</sequence>
<proteinExistence type="predicted"/>
<name>A0A841EA50_9ACTN</name>
<feature type="domain" description="Methyltransferase small" evidence="3">
    <location>
        <begin position="45"/>
        <end position="224"/>
    </location>
</feature>
<dbReference type="SUPFAM" id="SSF53335">
    <property type="entry name" value="S-adenosyl-L-methionine-dependent methyltransferases"/>
    <property type="match status" value="1"/>
</dbReference>
<comment type="caution">
    <text evidence="4">The sequence shown here is derived from an EMBL/GenBank/DDBJ whole genome shotgun (WGS) entry which is preliminary data.</text>
</comment>
<evidence type="ECO:0000313" key="5">
    <source>
        <dbReference type="Proteomes" id="UP000578077"/>
    </source>
</evidence>
<evidence type="ECO:0000259" key="3">
    <source>
        <dbReference type="Pfam" id="PF05175"/>
    </source>
</evidence>
<accession>A0A841EA50</accession>
<dbReference type="Proteomes" id="UP000578077">
    <property type="component" value="Unassembled WGS sequence"/>
</dbReference>
<dbReference type="Pfam" id="PF05175">
    <property type="entry name" value="MTS"/>
    <property type="match status" value="1"/>
</dbReference>
<reference evidence="4 5" key="1">
    <citation type="submission" date="2020-08" db="EMBL/GenBank/DDBJ databases">
        <title>Sequencing the genomes of 1000 actinobacteria strains.</title>
        <authorList>
            <person name="Klenk H.-P."/>
        </authorList>
    </citation>
    <scope>NUCLEOTIDE SEQUENCE [LARGE SCALE GENOMIC DNA]</scope>
    <source>
        <strain evidence="4 5">DSM 44593</strain>
    </source>
</reference>
<keyword evidence="1 4" id="KW-0489">Methyltransferase</keyword>
<evidence type="ECO:0000256" key="2">
    <source>
        <dbReference type="ARBA" id="ARBA00022679"/>
    </source>
</evidence>
<dbReference type="PANTHER" id="PTHR47816">
    <property type="entry name" value="RIBOSOMAL RNA SMALL SUBUNIT METHYLTRANSFERASE C"/>
    <property type="match status" value="1"/>
</dbReference>
<keyword evidence="5" id="KW-1185">Reference proteome</keyword>
<evidence type="ECO:0000313" key="4">
    <source>
        <dbReference type="EMBL" id="MBB5996331.1"/>
    </source>
</evidence>
<dbReference type="AlphaFoldDB" id="A0A841EA50"/>
<dbReference type="CDD" id="cd02440">
    <property type="entry name" value="AdoMet_MTases"/>
    <property type="match status" value="1"/>
</dbReference>
<evidence type="ECO:0000256" key="1">
    <source>
        <dbReference type="ARBA" id="ARBA00022603"/>
    </source>
</evidence>
<dbReference type="EC" id="2.1.1.172" evidence="4"/>
<gene>
    <name evidence="4" type="ORF">HNR25_000082</name>
</gene>
<protein>
    <submittedName>
        <fullName evidence="4">16S rRNA (Guanine1207-N2)-methyltransferase</fullName>
        <ecNumber evidence="4">2.1.1.172</ecNumber>
    </submittedName>
</protein>
<dbReference type="Gene3D" id="3.40.50.150">
    <property type="entry name" value="Vaccinia Virus protein VP39"/>
    <property type="match status" value="1"/>
</dbReference>
<keyword evidence="2 4" id="KW-0808">Transferase</keyword>